<feature type="signal peptide" evidence="1">
    <location>
        <begin position="1"/>
        <end position="28"/>
    </location>
</feature>
<evidence type="ECO:0000256" key="1">
    <source>
        <dbReference type="SAM" id="SignalP"/>
    </source>
</evidence>
<keyword evidence="1" id="KW-0732">Signal</keyword>
<sequence length="102" mass="9853">MRTRAWIRTAAVGAVVAGAFATAAPAWADGLGDTASPSLAHGCVTRTAAGTVGATTAGGGAAVSNVLSTPLSGPLNHCGNADIPSNVIDTIPFLAANSVVKP</sequence>
<evidence type="ECO:0008006" key="4">
    <source>
        <dbReference type="Google" id="ProtNLM"/>
    </source>
</evidence>
<name>A0ABT1PRS3_9ACTN</name>
<keyword evidence="3" id="KW-1185">Reference proteome</keyword>
<comment type="caution">
    <text evidence="2">The sequence shown here is derived from an EMBL/GenBank/DDBJ whole genome shotgun (WGS) entry which is preliminary data.</text>
</comment>
<gene>
    <name evidence="2" type="ORF">NGB36_07105</name>
</gene>
<feature type="chain" id="PRO_5046074319" description="Chaplin domain-containing protein" evidence="1">
    <location>
        <begin position="29"/>
        <end position="102"/>
    </location>
</feature>
<dbReference type="Proteomes" id="UP001057702">
    <property type="component" value="Unassembled WGS sequence"/>
</dbReference>
<evidence type="ECO:0000313" key="2">
    <source>
        <dbReference type="EMBL" id="MCQ4080370.1"/>
    </source>
</evidence>
<reference evidence="2" key="1">
    <citation type="submission" date="2022-06" db="EMBL/GenBank/DDBJ databases">
        <title>Draft genome sequence of Streptomyces sp. RB6PN25 isolated from peat swamp forest in Thailand.</title>
        <authorList>
            <person name="Duangmal K."/>
            <person name="Klaysubun C."/>
        </authorList>
    </citation>
    <scope>NUCLEOTIDE SEQUENCE</scope>
    <source>
        <strain evidence="2">RB6PN25</strain>
    </source>
</reference>
<dbReference type="RefSeq" id="WP_255919268.1">
    <property type="nucleotide sequence ID" value="NZ_JANFNG010000003.1"/>
</dbReference>
<accession>A0ABT1PRS3</accession>
<organism evidence="2 3">
    <name type="scientific">Streptomyces humicola</name>
    <dbReference type="NCBI Taxonomy" id="2953240"/>
    <lineage>
        <taxon>Bacteria</taxon>
        <taxon>Bacillati</taxon>
        <taxon>Actinomycetota</taxon>
        <taxon>Actinomycetes</taxon>
        <taxon>Kitasatosporales</taxon>
        <taxon>Streptomycetaceae</taxon>
        <taxon>Streptomyces</taxon>
    </lineage>
</organism>
<evidence type="ECO:0000313" key="3">
    <source>
        <dbReference type="Proteomes" id="UP001057702"/>
    </source>
</evidence>
<dbReference type="EMBL" id="JANFNG010000003">
    <property type="protein sequence ID" value="MCQ4080370.1"/>
    <property type="molecule type" value="Genomic_DNA"/>
</dbReference>
<protein>
    <recommendedName>
        <fullName evidence="4">Chaplin domain-containing protein</fullName>
    </recommendedName>
</protein>
<proteinExistence type="predicted"/>